<keyword evidence="3" id="KW-0489">Methyltransferase</keyword>
<proteinExistence type="inferred from homology"/>
<dbReference type="PANTHER" id="PTHR43591">
    <property type="entry name" value="METHYLTRANSFERASE"/>
    <property type="match status" value="1"/>
</dbReference>
<gene>
    <name evidence="3" type="ORF">B0J13DRAFT_558816</name>
</gene>
<dbReference type="Pfam" id="PF13489">
    <property type="entry name" value="Methyltransf_23"/>
    <property type="match status" value="1"/>
</dbReference>
<keyword evidence="4" id="KW-1185">Reference proteome</keyword>
<name>A0A9P9EMX8_9HYPO</name>
<keyword evidence="3" id="KW-0808">Transferase</keyword>
<dbReference type="InterPro" id="IPR029063">
    <property type="entry name" value="SAM-dependent_MTases_sf"/>
</dbReference>
<evidence type="ECO:0000256" key="1">
    <source>
        <dbReference type="ARBA" id="ARBA00038158"/>
    </source>
</evidence>
<evidence type="ECO:0000313" key="3">
    <source>
        <dbReference type="EMBL" id="KAH7140037.1"/>
    </source>
</evidence>
<dbReference type="EMBL" id="JAGMUU010000014">
    <property type="protein sequence ID" value="KAH7140037.1"/>
    <property type="molecule type" value="Genomic_DNA"/>
</dbReference>
<dbReference type="CDD" id="cd02440">
    <property type="entry name" value="AdoMet_MTases"/>
    <property type="match status" value="1"/>
</dbReference>
<feature type="region of interest" description="Disordered" evidence="2">
    <location>
        <begin position="1"/>
        <end position="29"/>
    </location>
</feature>
<evidence type="ECO:0000313" key="4">
    <source>
        <dbReference type="Proteomes" id="UP000717696"/>
    </source>
</evidence>
<dbReference type="SUPFAM" id="SSF53335">
    <property type="entry name" value="S-adenosyl-L-methionine-dependent methyltransferases"/>
    <property type="match status" value="1"/>
</dbReference>
<dbReference type="GO" id="GO:0032259">
    <property type="term" value="P:methylation"/>
    <property type="evidence" value="ECO:0007669"/>
    <property type="project" value="UniProtKB-KW"/>
</dbReference>
<comment type="caution">
    <text evidence="3">The sequence shown here is derived from an EMBL/GenBank/DDBJ whole genome shotgun (WGS) entry which is preliminary data.</text>
</comment>
<dbReference type="Proteomes" id="UP000717696">
    <property type="component" value="Unassembled WGS sequence"/>
</dbReference>
<protein>
    <submittedName>
        <fullName evidence="3">S-adenosyl-L-methionine-dependent methyltransferase</fullName>
    </submittedName>
</protein>
<dbReference type="AlphaFoldDB" id="A0A9P9EMX8"/>
<dbReference type="GO" id="GO:0008168">
    <property type="term" value="F:methyltransferase activity"/>
    <property type="evidence" value="ECO:0007669"/>
    <property type="project" value="UniProtKB-KW"/>
</dbReference>
<evidence type="ECO:0000256" key="2">
    <source>
        <dbReference type="SAM" id="MobiDB-lite"/>
    </source>
</evidence>
<comment type="similarity">
    <text evidence="1">Belongs to the methyltransferase superfamily. LaeA methyltransferase family.</text>
</comment>
<reference evidence="3" key="1">
    <citation type="journal article" date="2021" name="Nat. Commun.">
        <title>Genetic determinants of endophytism in the Arabidopsis root mycobiome.</title>
        <authorList>
            <person name="Mesny F."/>
            <person name="Miyauchi S."/>
            <person name="Thiergart T."/>
            <person name="Pickel B."/>
            <person name="Atanasova L."/>
            <person name="Karlsson M."/>
            <person name="Huettel B."/>
            <person name="Barry K.W."/>
            <person name="Haridas S."/>
            <person name="Chen C."/>
            <person name="Bauer D."/>
            <person name="Andreopoulos W."/>
            <person name="Pangilinan J."/>
            <person name="LaButti K."/>
            <person name="Riley R."/>
            <person name="Lipzen A."/>
            <person name="Clum A."/>
            <person name="Drula E."/>
            <person name="Henrissat B."/>
            <person name="Kohler A."/>
            <person name="Grigoriev I.V."/>
            <person name="Martin F.M."/>
            <person name="Hacquard S."/>
        </authorList>
    </citation>
    <scope>NUCLEOTIDE SEQUENCE</scope>
    <source>
        <strain evidence="3">MPI-CAGE-AT-0021</strain>
    </source>
</reference>
<dbReference type="PANTHER" id="PTHR43591:SF10">
    <property type="entry name" value="ABC TRANSMEMBRANE TYPE-1 DOMAIN-CONTAINING PROTEIN-RELATED"/>
    <property type="match status" value="1"/>
</dbReference>
<dbReference type="OrthoDB" id="2013972at2759"/>
<sequence length="356" mass="40179">MADDNVPRPGAWDTTDVSASPTTGAPLRPVEHWQQLAADTADDDVDSALGSDASESTASLTSSILAYRTIHGRTFHSDKGDTQYWASNDAQQNESMDIAHHFLTLTVENKLYLAPIKEDIQTALDIGTGTGIWAIDFADEFPCTEITGTDISPIQPSWVPPNLKFEIDDCTREWTFDTSSIDYVHMRYLVGSIKDWSALFQEAFRVCKPGGWVESHEAAAMMESDDGTVADTSALHEWGRFFIEGGKRLGQPFTILEDDMQRRYMEYAGFVDITIEDRKIPVGGWPSDKRMREIGRFVQAALEKDFEGYVLYMASQLLGWTMNEVRVYCAQLRREIRSGKHHAYFRFRAVYGRKPT</sequence>
<organism evidence="3 4">
    <name type="scientific">Dactylonectria estremocensis</name>
    <dbReference type="NCBI Taxonomy" id="1079267"/>
    <lineage>
        <taxon>Eukaryota</taxon>
        <taxon>Fungi</taxon>
        <taxon>Dikarya</taxon>
        <taxon>Ascomycota</taxon>
        <taxon>Pezizomycotina</taxon>
        <taxon>Sordariomycetes</taxon>
        <taxon>Hypocreomycetidae</taxon>
        <taxon>Hypocreales</taxon>
        <taxon>Nectriaceae</taxon>
        <taxon>Dactylonectria</taxon>
    </lineage>
</organism>
<accession>A0A9P9EMX8</accession>
<dbReference type="Gene3D" id="3.40.50.150">
    <property type="entry name" value="Vaccinia Virus protein VP39"/>
    <property type="match status" value="1"/>
</dbReference>